<keyword evidence="2" id="KW-1185">Reference proteome</keyword>
<dbReference type="EMBL" id="NIPR01000029">
    <property type="protein sequence ID" value="PMD69460.1"/>
    <property type="molecule type" value="Genomic_DNA"/>
</dbReference>
<sequence>LIRDGIVITEVKLASLKRFKDDVKEVGSGFECGITIENYNDIKIGDEVEAYIMEEVPVK</sequence>
<protein>
    <recommendedName>
        <fullName evidence="3">Translation initiation factor IF-2</fullName>
    </recommendedName>
</protein>
<dbReference type="OrthoDB" id="9811804at2"/>
<evidence type="ECO:0008006" key="3">
    <source>
        <dbReference type="Google" id="ProtNLM"/>
    </source>
</evidence>
<dbReference type="RefSeq" id="WP_133120392.1">
    <property type="nucleotide sequence ID" value="NZ_NIPR01000029.1"/>
</dbReference>
<gene>
    <name evidence="1" type="ORF">CBP76_08210</name>
</gene>
<evidence type="ECO:0000313" key="2">
    <source>
        <dbReference type="Proteomes" id="UP000235649"/>
    </source>
</evidence>
<proteinExistence type="predicted"/>
<evidence type="ECO:0000313" key="1">
    <source>
        <dbReference type="EMBL" id="PMD69460.1"/>
    </source>
</evidence>
<feature type="non-terminal residue" evidence="1">
    <location>
        <position position="1"/>
    </location>
</feature>
<dbReference type="Gene3D" id="2.40.30.10">
    <property type="entry name" value="Translation factors"/>
    <property type="match status" value="1"/>
</dbReference>
<comment type="caution">
    <text evidence="1">The sequence shown here is derived from an EMBL/GenBank/DDBJ whole genome shotgun (WGS) entry which is preliminary data.</text>
</comment>
<dbReference type="InterPro" id="IPR009000">
    <property type="entry name" value="Transl_B-barrel_sf"/>
</dbReference>
<dbReference type="AlphaFoldDB" id="A0A2N7ATG0"/>
<dbReference type="FunFam" id="2.40.30.10:FF:000008">
    <property type="entry name" value="Translation initiation factor IF-2"/>
    <property type="match status" value="1"/>
</dbReference>
<reference evidence="1 2" key="1">
    <citation type="submission" date="2017-05" db="EMBL/GenBank/DDBJ databases">
        <title>Lactobacillus nurukis nov., sp. nov., isolated from nuruk.</title>
        <authorList>
            <person name="Kim S.-J."/>
        </authorList>
    </citation>
    <scope>NUCLEOTIDE SEQUENCE [LARGE SCALE GENOMIC DNA]</scope>
    <source>
        <strain evidence="1 2">SYF10-1a</strain>
    </source>
</reference>
<dbReference type="SUPFAM" id="SSF50447">
    <property type="entry name" value="Translation proteins"/>
    <property type="match status" value="1"/>
</dbReference>
<dbReference type="Proteomes" id="UP000235649">
    <property type="component" value="Unassembled WGS sequence"/>
</dbReference>
<accession>A0A2N7ATG0</accession>
<organism evidence="1 2">
    <name type="scientific">Companilactobacillus nuruki</name>
    <dbReference type="NCBI Taxonomy" id="1993540"/>
    <lineage>
        <taxon>Bacteria</taxon>
        <taxon>Bacillati</taxon>
        <taxon>Bacillota</taxon>
        <taxon>Bacilli</taxon>
        <taxon>Lactobacillales</taxon>
        <taxon>Lactobacillaceae</taxon>
        <taxon>Companilactobacillus</taxon>
    </lineage>
</organism>
<name>A0A2N7ATG0_9LACO</name>